<dbReference type="OrthoDB" id="2395978at2"/>
<evidence type="ECO:0000259" key="1">
    <source>
        <dbReference type="Pfam" id="PF06855"/>
    </source>
</evidence>
<gene>
    <name evidence="2" type="ordered locus">SE_0585</name>
</gene>
<dbReference type="InterPro" id="IPR023089">
    <property type="entry name" value="YozE_SAM-like"/>
</dbReference>
<dbReference type="AlphaFoldDB" id="A0A0H2VFA9"/>
<dbReference type="EMBL" id="AE015929">
    <property type="protein sequence ID" value="AAO04182.1"/>
    <property type="molecule type" value="Genomic_DNA"/>
</dbReference>
<sequence length="67" mass="7910">MSFYEFILGFINDDTPLGHLAQYIFNDACFPKEEKNNNSIRTYVLLNYNDRQLIESTNRAISLYQLI</sequence>
<name>A0A0H2VFA9_STAES</name>
<organism evidence="2 3">
    <name type="scientific">Staphylococcus epidermidis (strain ATCC 12228 / FDA PCI 1200)</name>
    <dbReference type="NCBI Taxonomy" id="176280"/>
    <lineage>
        <taxon>Bacteria</taxon>
        <taxon>Bacillati</taxon>
        <taxon>Bacillota</taxon>
        <taxon>Bacilli</taxon>
        <taxon>Bacillales</taxon>
        <taxon>Staphylococcaceae</taxon>
        <taxon>Staphylococcus</taxon>
    </lineage>
</organism>
<evidence type="ECO:0000313" key="2">
    <source>
        <dbReference type="EMBL" id="AAO04182.1"/>
    </source>
</evidence>
<dbReference type="KEGG" id="sep:SE_0585"/>
<dbReference type="HOGENOM" id="CLU_189244_2_0_9"/>
<dbReference type="PATRIC" id="fig|176280.10.peg.557"/>
<feature type="domain" description="YozE SAM-like" evidence="1">
    <location>
        <begin position="2"/>
        <end position="65"/>
    </location>
</feature>
<dbReference type="InterPro" id="IPR036806">
    <property type="entry name" value="YozE_SAM-like_sf"/>
</dbReference>
<dbReference type="SUPFAM" id="SSF140652">
    <property type="entry name" value="YozE-like"/>
    <property type="match status" value="1"/>
</dbReference>
<dbReference type="Pfam" id="PF06855">
    <property type="entry name" value="YozE_SAM_like"/>
    <property type="match status" value="1"/>
</dbReference>
<dbReference type="Gene3D" id="1.10.150.260">
    <property type="entry name" value="YozE SAM-like"/>
    <property type="match status" value="1"/>
</dbReference>
<accession>A0A0H2VFA9</accession>
<dbReference type="RefSeq" id="WP_001829671.1">
    <property type="nucleotide sequence ID" value="NC_004461.1"/>
</dbReference>
<protein>
    <recommendedName>
        <fullName evidence="1">YozE SAM-like domain-containing protein</fullName>
    </recommendedName>
</protein>
<dbReference type="eggNOG" id="ENOG50305CW">
    <property type="taxonomic scope" value="Bacteria"/>
</dbReference>
<evidence type="ECO:0000313" key="3">
    <source>
        <dbReference type="Proteomes" id="UP000001411"/>
    </source>
</evidence>
<dbReference type="Proteomes" id="UP000001411">
    <property type="component" value="Chromosome"/>
</dbReference>
<proteinExistence type="predicted"/>
<reference evidence="2 3" key="1">
    <citation type="journal article" date="2003" name="Mol. Microbiol.">
        <title>Genome-based analysis of virulence genes in a non-biofilm-forming Staphylococcus epidermidis strain (ATCC 12228).</title>
        <authorList>
            <person name="Zhang Y.Q."/>
            <person name="Ren S.X."/>
            <person name="Li H.L."/>
            <person name="Wang Y.X."/>
            <person name="Fu G."/>
            <person name="Yang J."/>
            <person name="Qin Z.Q."/>
            <person name="Miao Y.G."/>
            <person name="Wang W.Y."/>
            <person name="Chen R.S."/>
            <person name="Shen Y."/>
            <person name="Chen Z."/>
            <person name="Yuan Z.H."/>
            <person name="Zhao G.P."/>
            <person name="Qu D."/>
            <person name="Danchin A."/>
            <person name="Wen Y.M."/>
        </authorList>
    </citation>
    <scope>NUCLEOTIDE SEQUENCE [LARGE SCALE GENOMIC DNA]</scope>
    <source>
        <strain evidence="3">ATCC 12228 / FDA PCI 1200</strain>
    </source>
</reference>